<dbReference type="PROSITE" id="PS00636">
    <property type="entry name" value="DNAJ_1"/>
    <property type="match status" value="1"/>
</dbReference>
<dbReference type="FunFam" id="2.60.260.20:FF:000003">
    <property type="entry name" value="DnaJ subfamily A member 2"/>
    <property type="match status" value="1"/>
</dbReference>
<dbReference type="PROSITE" id="PS50076">
    <property type="entry name" value="DNAJ_2"/>
    <property type="match status" value="1"/>
</dbReference>
<dbReference type="PRINTS" id="PR00625">
    <property type="entry name" value="JDOMAIN"/>
</dbReference>
<dbReference type="Pfam" id="PF00226">
    <property type="entry name" value="DnaJ"/>
    <property type="match status" value="1"/>
</dbReference>
<evidence type="ECO:0000256" key="4">
    <source>
        <dbReference type="ARBA" id="ARBA00022833"/>
    </source>
</evidence>
<dbReference type="InterPro" id="IPR008971">
    <property type="entry name" value="HSP40/DnaJ_pept-bd"/>
</dbReference>
<feature type="domain" description="J" evidence="5">
    <location>
        <begin position="5"/>
        <end position="70"/>
    </location>
</feature>
<keyword evidence="2" id="KW-0677">Repeat</keyword>
<evidence type="ECO:0000313" key="6">
    <source>
        <dbReference type="EMBL" id="QHT78234.1"/>
    </source>
</evidence>
<dbReference type="InterPro" id="IPR002939">
    <property type="entry name" value="DnaJ_C"/>
</dbReference>
<organism evidence="6">
    <name type="scientific">viral metagenome</name>
    <dbReference type="NCBI Taxonomy" id="1070528"/>
    <lineage>
        <taxon>unclassified sequences</taxon>
        <taxon>metagenomes</taxon>
        <taxon>organismal metagenomes</taxon>
    </lineage>
</organism>
<dbReference type="Gene3D" id="1.10.287.110">
    <property type="entry name" value="DnaJ domain"/>
    <property type="match status" value="1"/>
</dbReference>
<dbReference type="GO" id="GO:0008270">
    <property type="term" value="F:zinc ion binding"/>
    <property type="evidence" value="ECO:0007669"/>
    <property type="project" value="UniProtKB-KW"/>
</dbReference>
<dbReference type="Gene3D" id="2.60.260.20">
    <property type="entry name" value="Urease metallochaperone UreE, N-terminal domain"/>
    <property type="match status" value="2"/>
</dbReference>
<keyword evidence="3" id="KW-0863">Zinc-finger</keyword>
<keyword evidence="1" id="KW-0479">Metal-binding</keyword>
<dbReference type="EMBL" id="MN739930">
    <property type="protein sequence ID" value="QHT78234.1"/>
    <property type="molecule type" value="Genomic_DNA"/>
</dbReference>
<dbReference type="Pfam" id="PF01556">
    <property type="entry name" value="DnaJ_C"/>
    <property type="match status" value="1"/>
</dbReference>
<accession>A0A6C0HCR1</accession>
<dbReference type="GO" id="GO:0006457">
    <property type="term" value="P:protein folding"/>
    <property type="evidence" value="ECO:0007669"/>
    <property type="project" value="InterPro"/>
</dbReference>
<dbReference type="InterPro" id="IPR018253">
    <property type="entry name" value="DnaJ_domain_CS"/>
</dbReference>
<evidence type="ECO:0000256" key="3">
    <source>
        <dbReference type="ARBA" id="ARBA00022771"/>
    </source>
</evidence>
<evidence type="ECO:0000259" key="5">
    <source>
        <dbReference type="PROSITE" id="PS50076"/>
    </source>
</evidence>
<evidence type="ECO:0000256" key="2">
    <source>
        <dbReference type="ARBA" id="ARBA00022737"/>
    </source>
</evidence>
<dbReference type="CDD" id="cd10747">
    <property type="entry name" value="DnaJ_C"/>
    <property type="match status" value="1"/>
</dbReference>
<dbReference type="SUPFAM" id="SSF46565">
    <property type="entry name" value="Chaperone J-domain"/>
    <property type="match status" value="1"/>
</dbReference>
<dbReference type="CDD" id="cd06257">
    <property type="entry name" value="DnaJ"/>
    <property type="match status" value="1"/>
</dbReference>
<proteinExistence type="predicted"/>
<name>A0A6C0HCR1_9ZZZZ</name>
<reference evidence="6" key="1">
    <citation type="journal article" date="2020" name="Nature">
        <title>Giant virus diversity and host interactions through global metagenomics.</title>
        <authorList>
            <person name="Schulz F."/>
            <person name="Roux S."/>
            <person name="Paez-Espino D."/>
            <person name="Jungbluth S."/>
            <person name="Walsh D.A."/>
            <person name="Denef V.J."/>
            <person name="McMahon K.D."/>
            <person name="Konstantinidis K.T."/>
            <person name="Eloe-Fadrosh E.A."/>
            <person name="Kyrpides N.C."/>
            <person name="Woyke T."/>
        </authorList>
    </citation>
    <scope>NUCLEOTIDE SEQUENCE</scope>
    <source>
        <strain evidence="6">GVMAG-M-3300023179-91</strain>
    </source>
</reference>
<dbReference type="InterPro" id="IPR036869">
    <property type="entry name" value="J_dom_sf"/>
</dbReference>
<dbReference type="InterPro" id="IPR044713">
    <property type="entry name" value="DNJA1/2-like"/>
</dbReference>
<dbReference type="GO" id="GO:0051082">
    <property type="term" value="F:unfolded protein binding"/>
    <property type="evidence" value="ECO:0007669"/>
    <property type="project" value="InterPro"/>
</dbReference>
<dbReference type="InterPro" id="IPR001623">
    <property type="entry name" value="DnaJ_domain"/>
</dbReference>
<sequence>MSEENHYKTLEVPENASPEEIKKAYRRLSLKYHPDKNPGKPEVIETFQKISSAFEVLGDPQKKAEYDGMKNNPFLRMNSMGGNGDMPPFQNMDDLFANLFFAGMPGMMPMGGMQGMPGGFPFAGGPNIQVFRNGVPINVHQGLQKPTPIIHTICINMEQVLNGASVPLEIERWIIENGNKVFEKQTIYVNIPKGSDDNEIIMLRDIGNFVNEQCKGDVKIFIKVENDSGFRRHGLDLVLEKTISLKEALCGFTFDMKYINGKNYSINNQAGNIIVPEYQKVISGMGLAREGHKNGNLIIHFKVQFPEKLNEEQIAKLREAL</sequence>
<dbReference type="GO" id="GO:0030544">
    <property type="term" value="F:Hsp70 protein binding"/>
    <property type="evidence" value="ECO:0007669"/>
    <property type="project" value="InterPro"/>
</dbReference>
<keyword evidence="4" id="KW-0862">Zinc</keyword>
<dbReference type="PANTHER" id="PTHR43888">
    <property type="entry name" value="DNAJ-LIKE-2, ISOFORM A-RELATED"/>
    <property type="match status" value="1"/>
</dbReference>
<protein>
    <recommendedName>
        <fullName evidence="5">J domain-containing protein</fullName>
    </recommendedName>
</protein>
<dbReference type="SUPFAM" id="SSF49493">
    <property type="entry name" value="HSP40/DnaJ peptide-binding domain"/>
    <property type="match status" value="2"/>
</dbReference>
<dbReference type="SMART" id="SM00271">
    <property type="entry name" value="DnaJ"/>
    <property type="match status" value="1"/>
</dbReference>
<evidence type="ECO:0000256" key="1">
    <source>
        <dbReference type="ARBA" id="ARBA00022723"/>
    </source>
</evidence>
<dbReference type="AlphaFoldDB" id="A0A6C0HCR1"/>